<sequence>MVLLNICLLSNRSALNLKEVCGICVRTKTNEKNPTVLVEYFSSEKVNKSVFKLTNKNEYDATLVNYSDVYPTFAELKRTHISKKKSIKNIMKGRLKLTKNDSNSVSNELIEHEPAEKHVSNNFGSYFGYDGSFPGASTFVQPTAQIVQSAPSAPTLSQFKY</sequence>
<comment type="caution">
    <text evidence="1">The sequence shown here is derived from an EMBL/GenBank/DDBJ whole genome shotgun (WGS) entry which is preliminary data.</text>
</comment>
<accession>A0A6G0Y5G0</accession>
<dbReference type="AlphaFoldDB" id="A0A6G0Y5G0"/>
<name>A0A6G0Y5G0_APHCR</name>
<reference evidence="1 2" key="1">
    <citation type="submission" date="2019-08" db="EMBL/GenBank/DDBJ databases">
        <title>Whole genome of Aphis craccivora.</title>
        <authorList>
            <person name="Voronova N.V."/>
            <person name="Shulinski R.S."/>
            <person name="Bandarenka Y.V."/>
            <person name="Zhorov D.G."/>
            <person name="Warner D."/>
        </authorList>
    </citation>
    <scope>NUCLEOTIDE SEQUENCE [LARGE SCALE GENOMIC DNA]</scope>
    <source>
        <strain evidence="1">180601</strain>
        <tissue evidence="1">Whole Body</tissue>
    </source>
</reference>
<evidence type="ECO:0000313" key="1">
    <source>
        <dbReference type="EMBL" id="KAF0749327.1"/>
    </source>
</evidence>
<dbReference type="Proteomes" id="UP000478052">
    <property type="component" value="Unassembled WGS sequence"/>
</dbReference>
<organism evidence="1 2">
    <name type="scientific">Aphis craccivora</name>
    <name type="common">Cowpea aphid</name>
    <dbReference type="NCBI Taxonomy" id="307492"/>
    <lineage>
        <taxon>Eukaryota</taxon>
        <taxon>Metazoa</taxon>
        <taxon>Ecdysozoa</taxon>
        <taxon>Arthropoda</taxon>
        <taxon>Hexapoda</taxon>
        <taxon>Insecta</taxon>
        <taxon>Pterygota</taxon>
        <taxon>Neoptera</taxon>
        <taxon>Paraneoptera</taxon>
        <taxon>Hemiptera</taxon>
        <taxon>Sternorrhyncha</taxon>
        <taxon>Aphidomorpha</taxon>
        <taxon>Aphidoidea</taxon>
        <taxon>Aphididae</taxon>
        <taxon>Aphidini</taxon>
        <taxon>Aphis</taxon>
        <taxon>Aphis</taxon>
    </lineage>
</organism>
<protein>
    <submittedName>
        <fullName evidence="1">Uncharacterized protein</fullName>
    </submittedName>
</protein>
<proteinExistence type="predicted"/>
<keyword evidence="2" id="KW-1185">Reference proteome</keyword>
<evidence type="ECO:0000313" key="2">
    <source>
        <dbReference type="Proteomes" id="UP000478052"/>
    </source>
</evidence>
<dbReference type="OrthoDB" id="6623605at2759"/>
<dbReference type="EMBL" id="VUJU01006142">
    <property type="protein sequence ID" value="KAF0749327.1"/>
    <property type="molecule type" value="Genomic_DNA"/>
</dbReference>
<gene>
    <name evidence="1" type="ORF">FWK35_00016736</name>
</gene>